<dbReference type="Proteomes" id="UP000006633">
    <property type="component" value="Chromosome"/>
</dbReference>
<protein>
    <submittedName>
        <fullName evidence="2">OmpA/MotB domain protein</fullName>
    </submittedName>
</protein>
<sequence>MPPIYDEVAPPRGRSNPASGGEAKFMCRWRAWWKGLPALAVVAALAIVFAREPVERNLSARAESLLSDIGESWARARFDGRNAVLEGEALSEEARIKVRGEIARLFGVRTVEDRTTLLPERRPFTFGAIRDGNRLRLEGYVPSNYARRRIAEAAAEMAPGVVVTGEKELVRARGVPAGDFIGVVAFGIRQLAKMQAGRITISDDAFSIEGRAPDFATYDALEVTVRSELPGDFKLARFAVLPPAVSPFIWSAAREPDGVTLSGYIPLGDARRALLDMVRAAVPGAAISDQLRLADGAPPTDGWLKAVSFALNQLGRLPGGKVSLSGTTIAIEGTAPDFAAYDALAGARRSVPEGYTLTRFAVEPPAANPFIWAVQRGVNGLRLTGYAPSEDAKRLILDAVRGDFPGVPVSDEMRIASGGPAAEAWVAATSFGVDQLSKLRTGAVRGNGTTLSVTGEAQDSAAYTTVQAALSQPIPRGFGLQADVRPPVVSPYVFSMRKDADGLTISGFFPSPDEHQRLVAAAKAQFLGAPVNDVSALAQGAPQGFATAAMAAMRELARLEAGEARFDDAKLKLTGTALYAGAVASIHANLATALPPGFALEVTLDVTSRHEAVDHAACQKSINELLDKGTIVFKGQGADIDPASQGLLDHVAAAAASCPDTLIEITVRQPQTTPALASARAQSVTQYLAAAGIAPDRLFIGGRPALAAQTPEAGAGAAGIQLIVR</sequence>
<reference evidence="2 3" key="1">
    <citation type="journal article" date="2012" name="Stand. Genomic Sci.">
        <title>Complete genome sequence of the facultatively chemolithoautotrophic and methylotrophic alpha Proteobacterium Starkeya novella type strain (ATCC 8093(T)).</title>
        <authorList>
            <person name="Kappler U."/>
            <person name="Davenport K."/>
            <person name="Beatson S."/>
            <person name="Lucas S."/>
            <person name="Lapidus A."/>
            <person name="Copeland A."/>
            <person name="Berry K.W."/>
            <person name="Glavina Del Rio T."/>
            <person name="Hammon N."/>
            <person name="Dalin E."/>
            <person name="Tice H."/>
            <person name="Pitluck S."/>
            <person name="Richardson P."/>
            <person name="Bruce D."/>
            <person name="Goodwin L.A."/>
            <person name="Han C."/>
            <person name="Tapia R."/>
            <person name="Detter J.C."/>
            <person name="Chang Y.J."/>
            <person name="Jeffries C.D."/>
            <person name="Land M."/>
            <person name="Hauser L."/>
            <person name="Kyrpides N.C."/>
            <person name="Goker M."/>
            <person name="Ivanova N."/>
            <person name="Klenk H.P."/>
            <person name="Woyke T."/>
        </authorList>
    </citation>
    <scope>NUCLEOTIDE SEQUENCE [LARGE SCALE GENOMIC DNA]</scope>
    <source>
        <strain evidence="3">ATCC 8093 / DSM 506 / JCM 20403 / CCM 1077 / IAM 12100 / NBRC 12443 / NCIMB 10456</strain>
    </source>
</reference>
<evidence type="ECO:0000313" key="3">
    <source>
        <dbReference type="Proteomes" id="UP000006633"/>
    </source>
</evidence>
<accession>D7AAC3</accession>
<dbReference type="KEGG" id="sno:Snov_1621"/>
<dbReference type="EMBL" id="CP002026">
    <property type="protein sequence ID" value="ADH88926.1"/>
    <property type="molecule type" value="Genomic_DNA"/>
</dbReference>
<dbReference type="Gene3D" id="3.30.1330.60">
    <property type="entry name" value="OmpA-like domain"/>
    <property type="match status" value="1"/>
</dbReference>
<evidence type="ECO:0000256" key="1">
    <source>
        <dbReference type="SAM" id="MobiDB-lite"/>
    </source>
</evidence>
<feature type="region of interest" description="Disordered" evidence="1">
    <location>
        <begin position="1"/>
        <end position="20"/>
    </location>
</feature>
<evidence type="ECO:0000313" key="2">
    <source>
        <dbReference type="EMBL" id="ADH88926.1"/>
    </source>
</evidence>
<dbReference type="Gene3D" id="3.40.1520.20">
    <property type="match status" value="4"/>
</dbReference>
<dbReference type="STRING" id="639283.Snov_1621"/>
<proteinExistence type="predicted"/>
<organism evidence="2 3">
    <name type="scientific">Ancylobacter novellus (strain ATCC 8093 / DSM 506 / JCM 20403 / CCM 1077 / IAM 12100 / NBRC 12443 / NCIMB 10456)</name>
    <name type="common">Starkeya novella</name>
    <dbReference type="NCBI Taxonomy" id="639283"/>
    <lineage>
        <taxon>Bacteria</taxon>
        <taxon>Pseudomonadati</taxon>
        <taxon>Pseudomonadota</taxon>
        <taxon>Alphaproteobacteria</taxon>
        <taxon>Hyphomicrobiales</taxon>
        <taxon>Xanthobacteraceae</taxon>
        <taxon>Ancylobacter</taxon>
    </lineage>
</organism>
<dbReference type="eggNOG" id="COG2885">
    <property type="taxonomic scope" value="Bacteria"/>
</dbReference>
<dbReference type="HOGENOM" id="CLU_350438_0_0_5"/>
<dbReference type="AlphaFoldDB" id="D7AAC3"/>
<gene>
    <name evidence="2" type="ordered locus">Snov_1621</name>
</gene>
<keyword evidence="3" id="KW-1185">Reference proteome</keyword>
<name>D7AAC3_ANCN5</name>
<dbReference type="InterPro" id="IPR036737">
    <property type="entry name" value="OmpA-like_sf"/>
</dbReference>
<dbReference type="SUPFAM" id="SSF103088">
    <property type="entry name" value="OmpA-like"/>
    <property type="match status" value="1"/>
</dbReference>